<gene>
    <name evidence="1" type="ORF">KGD82_16735</name>
</gene>
<protein>
    <submittedName>
        <fullName evidence="1">Uncharacterized protein</fullName>
    </submittedName>
</protein>
<evidence type="ECO:0000313" key="1">
    <source>
        <dbReference type="EMBL" id="QVJ00406.1"/>
    </source>
</evidence>
<name>A0A975L8C6_9ACTN</name>
<keyword evidence="2" id="KW-1185">Reference proteome</keyword>
<evidence type="ECO:0000313" key="2">
    <source>
        <dbReference type="Proteomes" id="UP000682416"/>
    </source>
</evidence>
<dbReference type="Proteomes" id="UP000682416">
    <property type="component" value="Chromosome"/>
</dbReference>
<organism evidence="1 2">
    <name type="scientific">Nocardiopsis eucommiae</name>
    <dbReference type="NCBI Taxonomy" id="2831970"/>
    <lineage>
        <taxon>Bacteria</taxon>
        <taxon>Bacillati</taxon>
        <taxon>Actinomycetota</taxon>
        <taxon>Actinomycetes</taxon>
        <taxon>Streptosporangiales</taxon>
        <taxon>Nocardiopsidaceae</taxon>
        <taxon>Nocardiopsis</taxon>
    </lineage>
</organism>
<proteinExistence type="predicted"/>
<accession>A0A975L8C6</accession>
<dbReference type="EMBL" id="CP074402">
    <property type="protein sequence ID" value="QVJ00406.1"/>
    <property type="molecule type" value="Genomic_DNA"/>
</dbReference>
<reference evidence="1" key="1">
    <citation type="submission" date="2021-05" db="EMBL/GenBank/DDBJ databases">
        <authorList>
            <person name="Kaiqin L."/>
            <person name="Jian G."/>
        </authorList>
    </citation>
    <scope>NUCLEOTIDE SEQUENCE</scope>
    <source>
        <strain evidence="1">HDS5</strain>
    </source>
</reference>
<dbReference type="AlphaFoldDB" id="A0A975L8C6"/>
<dbReference type="KEGG" id="nec:KGD82_16735"/>
<sequence>MGYDMTWENASQHEDPYFRLNIFGMARYSESMHRLGMLYPAEPGSFPQAHEHGTTWEHVWTVGDEAAPDPDADTPKLTEEQAEAARDFATRLETHLSQHPGDTPGIPSFKFSTNDGWLVTPEECKAAAQAARAATPTQLDANVGPEREYWGRWVEYLEKAAEHGGFRVN</sequence>